<dbReference type="InterPro" id="IPR036291">
    <property type="entry name" value="NAD(P)-bd_dom_sf"/>
</dbReference>
<dbReference type="AlphaFoldDB" id="A0A412H6F3"/>
<organism evidence="1 2">
    <name type="scientific">Phocaeicola plebeius</name>
    <dbReference type="NCBI Taxonomy" id="310297"/>
    <lineage>
        <taxon>Bacteria</taxon>
        <taxon>Pseudomonadati</taxon>
        <taxon>Bacteroidota</taxon>
        <taxon>Bacteroidia</taxon>
        <taxon>Bacteroidales</taxon>
        <taxon>Bacteroidaceae</taxon>
        <taxon>Phocaeicola</taxon>
    </lineage>
</organism>
<name>A0A412H6F3_9BACT</name>
<evidence type="ECO:0000313" key="2">
    <source>
        <dbReference type="Proteomes" id="UP000285750"/>
    </source>
</evidence>
<comment type="caution">
    <text evidence="1">The sequence shown here is derived from an EMBL/GenBank/DDBJ whole genome shotgun (WGS) entry which is preliminary data.</text>
</comment>
<protein>
    <submittedName>
        <fullName evidence="1">Epimerase</fullName>
    </submittedName>
</protein>
<accession>A0A412H6F3</accession>
<reference evidence="1 2" key="1">
    <citation type="submission" date="2018-08" db="EMBL/GenBank/DDBJ databases">
        <title>A genome reference for cultivated species of the human gut microbiota.</title>
        <authorList>
            <person name="Zou Y."/>
            <person name="Xue W."/>
            <person name="Luo G."/>
        </authorList>
    </citation>
    <scope>NUCLEOTIDE SEQUENCE [LARGE SCALE GENOMIC DNA]</scope>
    <source>
        <strain evidence="1 2">AF24-16AC</strain>
    </source>
</reference>
<sequence>MGKPLVSILSSNHNNQIYVSTRGNYTNTSNIFYLKGNAHDTLFLKQILSTYYDVIIDFMYYDSKEFEKRIDLLLSSTAQYFCISSARVYSDNQQPITENSPRLIDTIKDSIYLQGNDYSIEKCRTENILQQSKRKNWTIIRPYITYNDNRLQLGIYELHDWYYRFCKSRTIPISKNIASATTTLTYGYDVAKGINALIGRKEALGETYHITSPIAITWKEIIEIYDKTILKITGHNIKYQITKDDIFSHFGIIEPQIIYDRNYTRIFNNTKIGEYINVRAFTSPQNGIQQCIESYINNKETICNINWYRQALMDRITGEQATREEFASENEWNFYKSIRFPNFKHKIKIFLYNITGKKIL</sequence>
<dbReference type="EMBL" id="QRUY01000013">
    <property type="protein sequence ID" value="RGS07917.1"/>
    <property type="molecule type" value="Genomic_DNA"/>
</dbReference>
<proteinExistence type="predicted"/>
<gene>
    <name evidence="1" type="ORF">DWY14_07565</name>
</gene>
<evidence type="ECO:0000313" key="1">
    <source>
        <dbReference type="EMBL" id="RGS07917.1"/>
    </source>
</evidence>
<dbReference type="Gene3D" id="3.40.50.720">
    <property type="entry name" value="NAD(P)-binding Rossmann-like Domain"/>
    <property type="match status" value="1"/>
</dbReference>
<dbReference type="SUPFAM" id="SSF51735">
    <property type="entry name" value="NAD(P)-binding Rossmann-fold domains"/>
    <property type="match status" value="1"/>
</dbReference>
<dbReference type="Proteomes" id="UP000285750">
    <property type="component" value="Unassembled WGS sequence"/>
</dbReference>